<feature type="domain" description="Cupin type-2" evidence="1">
    <location>
        <begin position="60"/>
        <end position="129"/>
    </location>
</feature>
<reference evidence="2" key="1">
    <citation type="submission" date="2022-11" db="EMBL/GenBank/DDBJ databases">
        <title>Minimal conservation of predation-associated metabolite biosynthetic gene clusters underscores biosynthetic potential of Myxococcota including descriptions for ten novel species: Archangium lansinium sp. nov., Myxococcus landrumus sp. nov., Nannocystis bai.</title>
        <authorList>
            <person name="Ahearne A."/>
            <person name="Stevens C."/>
            <person name="Dowd S."/>
        </authorList>
    </citation>
    <scope>NUCLEOTIDE SEQUENCE</scope>
    <source>
        <strain evidence="2">Fl3</strain>
    </source>
</reference>
<evidence type="ECO:0000259" key="1">
    <source>
        <dbReference type="Pfam" id="PF07883"/>
    </source>
</evidence>
<dbReference type="InterPro" id="IPR013096">
    <property type="entry name" value="Cupin_2"/>
</dbReference>
<dbReference type="CDD" id="cd02234">
    <property type="entry name" value="cupin_BLR7677-like"/>
    <property type="match status" value="1"/>
</dbReference>
<evidence type="ECO:0000313" key="2">
    <source>
        <dbReference type="EMBL" id="WAS91404.1"/>
    </source>
</evidence>
<dbReference type="Gene3D" id="2.60.120.10">
    <property type="entry name" value="Jelly Rolls"/>
    <property type="match status" value="1"/>
</dbReference>
<organism evidence="2 3">
    <name type="scientific">Nannocystis punicea</name>
    <dbReference type="NCBI Taxonomy" id="2995304"/>
    <lineage>
        <taxon>Bacteria</taxon>
        <taxon>Pseudomonadati</taxon>
        <taxon>Myxococcota</taxon>
        <taxon>Polyangia</taxon>
        <taxon>Nannocystales</taxon>
        <taxon>Nannocystaceae</taxon>
        <taxon>Nannocystis</taxon>
    </lineage>
</organism>
<dbReference type="Proteomes" id="UP001164459">
    <property type="component" value="Chromosome"/>
</dbReference>
<dbReference type="InterPro" id="IPR014710">
    <property type="entry name" value="RmlC-like_jellyroll"/>
</dbReference>
<dbReference type="InterPro" id="IPR011051">
    <property type="entry name" value="RmlC_Cupin_sf"/>
</dbReference>
<dbReference type="PANTHER" id="PTHR38599:SF1">
    <property type="entry name" value="CUPIN DOMAIN PROTEIN (AFU_ORTHOLOGUE AFUA_3G13620)"/>
    <property type="match status" value="1"/>
</dbReference>
<dbReference type="PANTHER" id="PTHR38599">
    <property type="entry name" value="CUPIN DOMAIN PROTEIN (AFU_ORTHOLOGUE AFUA_3G13620)"/>
    <property type="match status" value="1"/>
</dbReference>
<proteinExistence type="predicted"/>
<dbReference type="Pfam" id="PF07883">
    <property type="entry name" value="Cupin_2"/>
    <property type="match status" value="1"/>
</dbReference>
<dbReference type="PROSITE" id="PS51257">
    <property type="entry name" value="PROKAR_LIPOPROTEIN"/>
    <property type="match status" value="1"/>
</dbReference>
<accession>A0ABY7GX64</accession>
<keyword evidence="3" id="KW-1185">Reference proteome</keyword>
<evidence type="ECO:0000313" key="3">
    <source>
        <dbReference type="Proteomes" id="UP001164459"/>
    </source>
</evidence>
<name>A0ABY7GX64_9BACT</name>
<gene>
    <name evidence="2" type="ORF">O0S08_34905</name>
</gene>
<dbReference type="SUPFAM" id="SSF51182">
    <property type="entry name" value="RmlC-like cupins"/>
    <property type="match status" value="1"/>
</dbReference>
<dbReference type="RefSeq" id="WP_269033768.1">
    <property type="nucleotide sequence ID" value="NZ_CP114040.1"/>
</dbReference>
<protein>
    <submittedName>
        <fullName evidence="2">Cupin domain-containing protein</fullName>
    </submittedName>
</protein>
<sequence length="143" mass="15020">MIRSIQRIGTLVGLGALLLGCAGSAKLARPDTAPAQAAVTELMSKKLADFPGKEALLITVDYPPGAVDPVHRHDAHAFVYVLEGSIVMGVKGGQEVTLKPGQTFYEGPDDIHTVGRNASSTEPAKFLVLLIKPEGAPVLIPIE</sequence>
<dbReference type="EMBL" id="CP114040">
    <property type="protein sequence ID" value="WAS91404.1"/>
    <property type="molecule type" value="Genomic_DNA"/>
</dbReference>